<keyword evidence="2 3" id="KW-0040">ANK repeat</keyword>
<feature type="coiled-coil region" evidence="4">
    <location>
        <begin position="1407"/>
        <end position="1434"/>
    </location>
</feature>
<evidence type="ECO:0000256" key="3">
    <source>
        <dbReference type="PROSITE-ProRule" id="PRU00023"/>
    </source>
</evidence>
<dbReference type="InterPro" id="IPR036770">
    <property type="entry name" value="Ankyrin_rpt-contain_sf"/>
</dbReference>
<protein>
    <recommendedName>
        <fullName evidence="7">Ankyrin repeat protein</fullName>
    </recommendedName>
</protein>
<dbReference type="PANTHER" id="PTHR24123">
    <property type="entry name" value="ANKYRIN REPEAT-CONTAINING"/>
    <property type="match status" value="1"/>
</dbReference>
<accession>A0A0U5CP60</accession>
<organism evidence="5 6">
    <name type="scientific">Aspergillus calidoustus</name>
    <dbReference type="NCBI Taxonomy" id="454130"/>
    <lineage>
        <taxon>Eukaryota</taxon>
        <taxon>Fungi</taxon>
        <taxon>Dikarya</taxon>
        <taxon>Ascomycota</taxon>
        <taxon>Pezizomycotina</taxon>
        <taxon>Eurotiomycetes</taxon>
        <taxon>Eurotiomycetidae</taxon>
        <taxon>Eurotiales</taxon>
        <taxon>Aspergillaceae</taxon>
        <taxon>Aspergillus</taxon>
        <taxon>Aspergillus subgen. Nidulantes</taxon>
    </lineage>
</organism>
<dbReference type="Proteomes" id="UP000054771">
    <property type="component" value="Unassembled WGS sequence"/>
</dbReference>
<gene>
    <name evidence="5" type="ORF">ASPCAL07550</name>
</gene>
<dbReference type="PROSITE" id="PS50088">
    <property type="entry name" value="ANK_REPEAT"/>
    <property type="match status" value="2"/>
</dbReference>
<dbReference type="InterPro" id="IPR051165">
    <property type="entry name" value="Multifunctional_ANK_Repeat"/>
</dbReference>
<feature type="coiled-coil region" evidence="4">
    <location>
        <begin position="1494"/>
        <end position="1543"/>
    </location>
</feature>
<dbReference type="PROSITE" id="PS50297">
    <property type="entry name" value="ANK_REP_REGION"/>
    <property type="match status" value="2"/>
</dbReference>
<dbReference type="SMART" id="SM00248">
    <property type="entry name" value="ANK"/>
    <property type="match status" value="11"/>
</dbReference>
<proteinExistence type="predicted"/>
<evidence type="ECO:0008006" key="7">
    <source>
        <dbReference type="Google" id="ProtNLM"/>
    </source>
</evidence>
<feature type="repeat" description="ANK" evidence="3">
    <location>
        <begin position="1172"/>
        <end position="1204"/>
    </location>
</feature>
<dbReference type="PANTHER" id="PTHR24123:SF33">
    <property type="entry name" value="PROTEIN HOS4"/>
    <property type="match status" value="1"/>
</dbReference>
<keyword evidence="1" id="KW-0677">Repeat</keyword>
<dbReference type="SUPFAM" id="SSF48403">
    <property type="entry name" value="Ankyrin repeat"/>
    <property type="match status" value="3"/>
</dbReference>
<evidence type="ECO:0000256" key="1">
    <source>
        <dbReference type="ARBA" id="ARBA00022737"/>
    </source>
</evidence>
<keyword evidence="6" id="KW-1185">Reference proteome</keyword>
<dbReference type="OrthoDB" id="3182339at2759"/>
<feature type="repeat" description="ANK" evidence="3">
    <location>
        <begin position="226"/>
        <end position="258"/>
    </location>
</feature>
<dbReference type="Gene3D" id="1.25.40.20">
    <property type="entry name" value="Ankyrin repeat-containing domain"/>
    <property type="match status" value="5"/>
</dbReference>
<evidence type="ECO:0000256" key="2">
    <source>
        <dbReference type="ARBA" id="ARBA00023043"/>
    </source>
</evidence>
<evidence type="ECO:0000313" key="6">
    <source>
        <dbReference type="Proteomes" id="UP000054771"/>
    </source>
</evidence>
<dbReference type="STRING" id="454130.A0A0U5CP60"/>
<dbReference type="OMA" id="MQKVMTF"/>
<sequence>MPQSGRDVEWLRAQLHDLGGAPPEKEPLKPLYSTYSATWSQSEHDEAVLLLTQASEGRRNGEVKTLTTGGKGKPEKWAFEDYESVLNRVVGSSSASVGVVGCVLKYLNDHRPKRARRRSLKLRKSVTDDEMSSVTESLMMTALTHDQLDQIRVLASFTRAAGLHAVVSSALPRATQMDNTKAVQILMEEGADTNTCSEDFAMCVHENKLDLIRLLLRSQKAVSNAITTNALPVAVELGNVEMIQLLLAHGADADFNKGLALKHAIEVSRSDIIIMFLLCASPPAEATLASMVSYVWSEPVIFAGQQGQLIELLLNGGACGNEVDAVLSGAVEQRWGEMVQLLMDKGTRISCCNGQAYRNAVHAVDYEMLQILDKDKLGADLATDIFGLIHTTQHGAGIPPQDWWKLATLLLGQGAAGDVVHEALINRVSVRDLKSVKLLLVYGASVDYNDGRALGIAVKSGEMDYIMTILAHQPKIETLNTAFSSVTQLPQGIQLDITRQLLEAGATGPAVDEVLAFALTTPICQRDHQLIEILIDGGADVGQREGFFIREVVRDGDLETLQILLRGEFSITIAFSCIPLTLDLDERRQYKILQTLLDHGVRGGPIVAQALVDSIDESRASSLAVAELLLTTGVANTAFNQGEAFTKAIKCQGLEFLQLLVQFNQLAESEFCSCLVLAITLPRDEMRLKKLELLLSAEVNMSAEHWYTALKQEMVCLQQDGEESSVVLRLLLDAGADVNYNNGQALCDSIDQGLLEAFKLYLCRPLSAQTHESVFIEACVYVVSTADLRYITELLNFETPNDLLNRALILSAKKGEKMKGLSKLLLEHGASTSHDKGAALCQAIKSRHYHASVIELFLGSKPSIEAIAASLDCAFDALTGQERLAAINLLLTSAKPQEAVNELLLKAVREDPTDPYLLRSVLRANASALHNNGECILHAVMKNDINSLEILQPHFINQRAIVSRVFKSAWTQGARAESQEAALCLLLKAGATGKSLNIALVDTIETFDSSTNSLQLILDLLDAGADVNYDHGASLVKAAAKGNARLLTELFTASPTQKNMTRAFPNIFKSGVNGQTLTDMVHAFCSHSAKPDLGASSKPVLHLLLDNYPTEQALLKFMIDAGCRADTPVETSRGTYLSLLCWALAESKSKIGDEIINTLLASGADANYKTTSGHTPLGIAISTSRHQAVASLLRHGADPTVLYGINSPKSLLHLAVTTENAAIVRLILLASPIVNDGALHYAAREVNIEIMSILLIEGNTRDYAYSGCDGRTALAELCLKGDATKPQSELVRAMTLLGDLRNFKKRSNGKSALHYALDNQRNATAMTQALLDSGMGDYINEEFNLYEQDGLTYSPLAYVSKGRNKASALVYRESLLKLLKQFGCKDRFWALEGNSQPPDFINPPEEIARILAEKKDHERMLTRIREQSETAQAAIAAQHELLLKNEKEISKQRSKVEKEAEARHLKMVASRHSAELAHIQNLAQQLGLGYHSLNDDALAQFTRYERERRKAELEHLTKQQNLITAAYKERADIEQKNREANAREMRRLRELWYEVDPWD</sequence>
<keyword evidence="4" id="KW-0175">Coiled coil</keyword>
<reference evidence="6" key="1">
    <citation type="journal article" date="2016" name="Genome Announc.">
        <title>Draft genome sequences of fungus Aspergillus calidoustus.</title>
        <authorList>
            <person name="Horn F."/>
            <person name="Linde J."/>
            <person name="Mattern D.J."/>
            <person name="Walther G."/>
            <person name="Guthke R."/>
            <person name="Scherlach K."/>
            <person name="Martin K."/>
            <person name="Brakhage A.A."/>
            <person name="Petzke L."/>
            <person name="Valiante V."/>
        </authorList>
    </citation>
    <scope>NUCLEOTIDE SEQUENCE [LARGE SCALE GENOMIC DNA]</scope>
    <source>
        <strain evidence="6">SF006504</strain>
    </source>
</reference>
<evidence type="ECO:0000256" key="4">
    <source>
        <dbReference type="SAM" id="Coils"/>
    </source>
</evidence>
<dbReference type="InterPro" id="IPR002110">
    <property type="entry name" value="Ankyrin_rpt"/>
</dbReference>
<evidence type="ECO:0000313" key="5">
    <source>
        <dbReference type="EMBL" id="CEN60878.1"/>
    </source>
</evidence>
<name>A0A0U5CP60_ASPCI</name>
<dbReference type="EMBL" id="CDMC01000006">
    <property type="protein sequence ID" value="CEN60878.1"/>
    <property type="molecule type" value="Genomic_DNA"/>
</dbReference>
<dbReference type="Pfam" id="PF12796">
    <property type="entry name" value="Ank_2"/>
    <property type="match status" value="1"/>
</dbReference>